<evidence type="ECO:0000313" key="1">
    <source>
        <dbReference type="EMBL" id="KAI6080544.1"/>
    </source>
</evidence>
<evidence type="ECO:0000313" key="2">
    <source>
        <dbReference type="Proteomes" id="UP001497680"/>
    </source>
</evidence>
<protein>
    <submittedName>
        <fullName evidence="1">Uncharacterized protein</fullName>
    </submittedName>
</protein>
<proteinExistence type="predicted"/>
<accession>A0ACC0CJE7</accession>
<organism evidence="1 2">
    <name type="scientific">Hypoxylon rubiginosum</name>
    <dbReference type="NCBI Taxonomy" id="110542"/>
    <lineage>
        <taxon>Eukaryota</taxon>
        <taxon>Fungi</taxon>
        <taxon>Dikarya</taxon>
        <taxon>Ascomycota</taxon>
        <taxon>Pezizomycotina</taxon>
        <taxon>Sordariomycetes</taxon>
        <taxon>Xylariomycetidae</taxon>
        <taxon>Xylariales</taxon>
        <taxon>Hypoxylaceae</taxon>
        <taxon>Hypoxylon</taxon>
    </lineage>
</organism>
<sequence length="1003" mass="116100">MTGNRYTGNEMDKMQEPVLIDDVLVLPIDSFGWLEHEHKQDSTGPNVLVKHLFMEEELYYKIREYQGVFGQKNPYFERRWRARLASESTDKEARLRQLDGHHELQSAFDAFRPLRALYVGLRLSMINKILSMRCPEEVLSSLRHVKDVFYLLFDGDEEAMRRLAPTDVQALQQKAPGVCEADADELHRRIRSGKILGGFRQQERVLLWERLCRATEDDVVPSLYGFFENLNVRSAYERCFSSTELPADTCSLQVSATSFKSVPAGGADRFDLAYRQLWLFARREHEDMPSEPRKKLSGPKGGQADESVKFEFAFFAHWLGFRSTKITSILQQDPDRERARRFLTTARRPNQYTYNSLEDCVNRVVAVVQTAQPIESDEAMEEVVVDDLKPPRRSGKPYALDQSRDKAFLFLDKLHAPVARQCEQLSSFFVQRSTYFTFFGIDLGVDVSSLAQVPESRLPNGRNLFLNAPRAEQRPERPDQPGEQSEGRWIERQHLVRLEQLTGEEREQQARLERLRQEGEEWGTRLEAVAREERAKRREIQQLQSTAATEEARIRSIHDKGQAAQGRLAHLEREEKRQQDRWQERKAEEEAQRRRIDEPLQTQQSLGEEVQTGLIAAERRNQAAKEEREQRSRLDQLSEEEQALQNSLERLRARETKQTANLDKLVAQERDVQTRTKRLQQQEESLQQTLEQLRTQSNRFAEEEQVWTAKLASLLARESDHQSIVHRLVAKELEHRTEIDKLALCIEMHKEEAVRAEKDERERQLRIERLGVHEKERQLAVDRPEARTRDAQAQLSRLTAQAKREQEMAEKAIRERTRRRRHALSKPQAFADPSTVEENGDEPFHNPTSSSSPGQKPHHDHTRTIIDGGSDTPLGEPQAHSQDSIQDSIQELECSEVRVVFMECESNQCVEGLFVRVSNSLDRSKVVDTAAKYMQQGRTLMDAQGRVLVARTCLDHVVADKTNTIYLSRKRQVETAMDIVTIRDAKDNAENKKKRQRVDSYSG</sequence>
<comment type="caution">
    <text evidence="1">The sequence shown here is derived from an EMBL/GenBank/DDBJ whole genome shotgun (WGS) entry which is preliminary data.</text>
</comment>
<dbReference type="EMBL" id="MU394436">
    <property type="protein sequence ID" value="KAI6080544.1"/>
    <property type="molecule type" value="Genomic_DNA"/>
</dbReference>
<dbReference type="Proteomes" id="UP001497680">
    <property type="component" value="Unassembled WGS sequence"/>
</dbReference>
<keyword evidence="2" id="KW-1185">Reference proteome</keyword>
<reference evidence="1 2" key="1">
    <citation type="journal article" date="2022" name="New Phytol.">
        <title>Ecological generalism drives hyperdiversity of secondary metabolite gene clusters in xylarialean endophytes.</title>
        <authorList>
            <person name="Franco M.E.E."/>
            <person name="Wisecaver J.H."/>
            <person name="Arnold A.E."/>
            <person name="Ju Y.M."/>
            <person name="Slot J.C."/>
            <person name="Ahrendt S."/>
            <person name="Moore L.P."/>
            <person name="Eastman K.E."/>
            <person name="Scott K."/>
            <person name="Konkel Z."/>
            <person name="Mondo S.J."/>
            <person name="Kuo A."/>
            <person name="Hayes R.D."/>
            <person name="Haridas S."/>
            <person name="Andreopoulos B."/>
            <person name="Riley R."/>
            <person name="LaButti K."/>
            <person name="Pangilinan J."/>
            <person name="Lipzen A."/>
            <person name="Amirebrahimi M."/>
            <person name="Yan J."/>
            <person name="Adam C."/>
            <person name="Keymanesh K."/>
            <person name="Ng V."/>
            <person name="Louie K."/>
            <person name="Northen T."/>
            <person name="Drula E."/>
            <person name="Henrissat B."/>
            <person name="Hsieh H.M."/>
            <person name="Youens-Clark K."/>
            <person name="Lutzoni F."/>
            <person name="Miadlikowska J."/>
            <person name="Eastwood D.C."/>
            <person name="Hamelin R.C."/>
            <person name="Grigoriev I.V."/>
            <person name="U'Ren J.M."/>
        </authorList>
    </citation>
    <scope>NUCLEOTIDE SEQUENCE [LARGE SCALE GENOMIC DNA]</scope>
    <source>
        <strain evidence="1 2">ER1909</strain>
    </source>
</reference>
<name>A0ACC0CJE7_9PEZI</name>
<gene>
    <name evidence="1" type="ORF">F4821DRAFT_265805</name>
</gene>